<name>A0A7W4J736_9PROT</name>
<protein>
    <submittedName>
        <fullName evidence="1">Nitrogen fixation protein NifQ</fullName>
    </submittedName>
</protein>
<evidence type="ECO:0000313" key="2">
    <source>
        <dbReference type="Proteomes" id="UP000561066"/>
    </source>
</evidence>
<dbReference type="InterPro" id="IPR006975">
    <property type="entry name" value="NifQ"/>
</dbReference>
<organism evidence="1 2">
    <name type="scientific">Gluconacetobacter johannae</name>
    <dbReference type="NCBI Taxonomy" id="112140"/>
    <lineage>
        <taxon>Bacteria</taxon>
        <taxon>Pseudomonadati</taxon>
        <taxon>Pseudomonadota</taxon>
        <taxon>Alphaproteobacteria</taxon>
        <taxon>Acetobacterales</taxon>
        <taxon>Acetobacteraceae</taxon>
        <taxon>Gluconacetobacter</taxon>
    </lineage>
</organism>
<dbReference type="Proteomes" id="UP000561066">
    <property type="component" value="Unassembled WGS sequence"/>
</dbReference>
<dbReference type="GO" id="GO:0030151">
    <property type="term" value="F:molybdenum ion binding"/>
    <property type="evidence" value="ECO:0007669"/>
    <property type="project" value="InterPro"/>
</dbReference>
<dbReference type="GO" id="GO:0009399">
    <property type="term" value="P:nitrogen fixation"/>
    <property type="evidence" value="ECO:0007669"/>
    <property type="project" value="InterPro"/>
</dbReference>
<evidence type="ECO:0000313" key="1">
    <source>
        <dbReference type="EMBL" id="MBB2175637.1"/>
    </source>
</evidence>
<reference evidence="1 2" key="1">
    <citation type="submission" date="2020-04" db="EMBL/GenBank/DDBJ databases">
        <title>Description of novel Gluconacetobacter.</title>
        <authorList>
            <person name="Sombolestani A."/>
        </authorList>
    </citation>
    <scope>NUCLEOTIDE SEQUENCE [LARGE SCALE GENOMIC DNA]</scope>
    <source>
        <strain evidence="1 2">LMG 21312</strain>
    </source>
</reference>
<keyword evidence="2" id="KW-1185">Reference proteome</keyword>
<dbReference type="RefSeq" id="WP_182942607.1">
    <property type="nucleotide sequence ID" value="NZ_JABEQH010000007.1"/>
</dbReference>
<sequence length="203" mass="22698">MEAADVHAWLMAGGNGGICDRFDAHVFASVLSIGLCESNQRACPVPDTVGLDGDTLGEVAARIFPHASSLFGRLAGLAEPDRGEDEQCLRDLLRSCTSEGSTTELWLADMMARRAMAPNHLWQDLGLRGRRELSWLMERHFEPIARRNTADMKWKKFLFRTICRDEGFRLCTVPVCDDCDDFDECFGDESGESLLARSLRDTH</sequence>
<accession>A0A7W4J736</accession>
<gene>
    <name evidence="1" type="ORF">HLH21_06785</name>
</gene>
<comment type="caution">
    <text evidence="1">The sequence shown here is derived from an EMBL/GenBank/DDBJ whole genome shotgun (WGS) entry which is preliminary data.</text>
</comment>
<proteinExistence type="predicted"/>
<dbReference type="EMBL" id="JABEQH010000007">
    <property type="protein sequence ID" value="MBB2175637.1"/>
    <property type="molecule type" value="Genomic_DNA"/>
</dbReference>
<dbReference type="Pfam" id="PF04891">
    <property type="entry name" value="NifQ"/>
    <property type="match status" value="1"/>
</dbReference>
<dbReference type="AlphaFoldDB" id="A0A7W4J736"/>